<sequence length="142" mass="15177">TGVRPALSARFTSISGLLSKSFTTCKLATSAARASGVRPLMSTEFISTSFHSSSASTNSVLRFSYPQAQNSGVRPIPWLELTSARLRRVLTTSSCPFPAAWKSGVRSNLSAKFGLTSARLRKTLTTPSCPFPAAWKSGVSPY</sequence>
<proteinExistence type="predicted"/>
<keyword evidence="2" id="KW-1185">Reference proteome</keyword>
<organism evidence="1 2">
    <name type="scientific">Choiromyces venosus 120613-1</name>
    <dbReference type="NCBI Taxonomy" id="1336337"/>
    <lineage>
        <taxon>Eukaryota</taxon>
        <taxon>Fungi</taxon>
        <taxon>Dikarya</taxon>
        <taxon>Ascomycota</taxon>
        <taxon>Pezizomycotina</taxon>
        <taxon>Pezizomycetes</taxon>
        <taxon>Pezizales</taxon>
        <taxon>Tuberaceae</taxon>
        <taxon>Choiromyces</taxon>
    </lineage>
</organism>
<evidence type="ECO:0000313" key="2">
    <source>
        <dbReference type="Proteomes" id="UP000276215"/>
    </source>
</evidence>
<feature type="non-terminal residue" evidence="1">
    <location>
        <position position="1"/>
    </location>
</feature>
<protein>
    <submittedName>
        <fullName evidence="1">Uncharacterized protein</fullName>
    </submittedName>
</protein>
<dbReference type="OrthoDB" id="5103002at2759"/>
<evidence type="ECO:0000313" key="1">
    <source>
        <dbReference type="EMBL" id="RPA96267.1"/>
    </source>
</evidence>
<accession>A0A3N4JG54</accession>
<dbReference type="EMBL" id="ML120416">
    <property type="protein sequence ID" value="RPA96267.1"/>
    <property type="molecule type" value="Genomic_DNA"/>
</dbReference>
<dbReference type="Proteomes" id="UP000276215">
    <property type="component" value="Unassembled WGS sequence"/>
</dbReference>
<dbReference type="AlphaFoldDB" id="A0A3N4JG54"/>
<name>A0A3N4JG54_9PEZI</name>
<gene>
    <name evidence="1" type="ORF">L873DRAFT_1695111</name>
</gene>
<reference evidence="1 2" key="1">
    <citation type="journal article" date="2018" name="Nat. Ecol. Evol.">
        <title>Pezizomycetes genomes reveal the molecular basis of ectomycorrhizal truffle lifestyle.</title>
        <authorList>
            <person name="Murat C."/>
            <person name="Payen T."/>
            <person name="Noel B."/>
            <person name="Kuo A."/>
            <person name="Morin E."/>
            <person name="Chen J."/>
            <person name="Kohler A."/>
            <person name="Krizsan K."/>
            <person name="Balestrini R."/>
            <person name="Da Silva C."/>
            <person name="Montanini B."/>
            <person name="Hainaut M."/>
            <person name="Levati E."/>
            <person name="Barry K.W."/>
            <person name="Belfiori B."/>
            <person name="Cichocki N."/>
            <person name="Clum A."/>
            <person name="Dockter R.B."/>
            <person name="Fauchery L."/>
            <person name="Guy J."/>
            <person name="Iotti M."/>
            <person name="Le Tacon F."/>
            <person name="Lindquist E.A."/>
            <person name="Lipzen A."/>
            <person name="Malagnac F."/>
            <person name="Mello A."/>
            <person name="Molinier V."/>
            <person name="Miyauchi S."/>
            <person name="Poulain J."/>
            <person name="Riccioni C."/>
            <person name="Rubini A."/>
            <person name="Sitrit Y."/>
            <person name="Splivallo R."/>
            <person name="Traeger S."/>
            <person name="Wang M."/>
            <person name="Zifcakova L."/>
            <person name="Wipf D."/>
            <person name="Zambonelli A."/>
            <person name="Paolocci F."/>
            <person name="Nowrousian M."/>
            <person name="Ottonello S."/>
            <person name="Baldrian P."/>
            <person name="Spatafora J.W."/>
            <person name="Henrissat B."/>
            <person name="Nagy L.G."/>
            <person name="Aury J.M."/>
            <person name="Wincker P."/>
            <person name="Grigoriev I.V."/>
            <person name="Bonfante P."/>
            <person name="Martin F.M."/>
        </authorList>
    </citation>
    <scope>NUCLEOTIDE SEQUENCE [LARGE SCALE GENOMIC DNA]</scope>
    <source>
        <strain evidence="1 2">120613-1</strain>
    </source>
</reference>